<keyword evidence="3" id="KW-0418">Kinase</keyword>
<evidence type="ECO:0000256" key="1">
    <source>
        <dbReference type="ARBA" id="ARBA00022527"/>
    </source>
</evidence>
<gene>
    <name evidence="3" type="ORF">SAMN02745163_04265</name>
</gene>
<keyword evidence="4" id="KW-1185">Reference proteome</keyword>
<evidence type="ECO:0000313" key="4">
    <source>
        <dbReference type="Proteomes" id="UP000184310"/>
    </source>
</evidence>
<dbReference type="Pfam" id="PF13581">
    <property type="entry name" value="HATPase_c_2"/>
    <property type="match status" value="1"/>
</dbReference>
<proteinExistence type="predicted"/>
<evidence type="ECO:0000259" key="2">
    <source>
        <dbReference type="Pfam" id="PF13581"/>
    </source>
</evidence>
<dbReference type="OrthoDB" id="2620581at2"/>
<dbReference type="InterPro" id="IPR003594">
    <property type="entry name" value="HATPase_dom"/>
</dbReference>
<dbReference type="STRING" id="1121302.SAMN02745163_04265"/>
<dbReference type="InterPro" id="IPR036890">
    <property type="entry name" value="HATPase_C_sf"/>
</dbReference>
<dbReference type="PANTHER" id="PTHR35526:SF3">
    <property type="entry name" value="ANTI-SIGMA-F FACTOR RSBW"/>
    <property type="match status" value="1"/>
</dbReference>
<organism evidence="3 4">
    <name type="scientific">Clostridium cavendishii DSM 21758</name>
    <dbReference type="NCBI Taxonomy" id="1121302"/>
    <lineage>
        <taxon>Bacteria</taxon>
        <taxon>Bacillati</taxon>
        <taxon>Bacillota</taxon>
        <taxon>Clostridia</taxon>
        <taxon>Eubacteriales</taxon>
        <taxon>Clostridiaceae</taxon>
        <taxon>Clostridium</taxon>
    </lineage>
</organism>
<dbReference type="CDD" id="cd16936">
    <property type="entry name" value="HATPase_RsbW-like"/>
    <property type="match status" value="1"/>
</dbReference>
<dbReference type="AlphaFoldDB" id="A0A1M6UGN0"/>
<name>A0A1M6UGN0_9CLOT</name>
<sequence length="128" mass="14779">MRRKGEFILYGLSKYKETIDEIICDLGVCNDGFDIRLMLTEALTNSFKHGNKGDKNKPIYLRYFYYGTYINFEIEDCGNGFHETQIYDTALEEDILSNSGRGLFIISSIADKMEVKNNVLILQKQLKV</sequence>
<accession>A0A1M6UGN0</accession>
<dbReference type="RefSeq" id="WP_072993147.1">
    <property type="nucleotide sequence ID" value="NZ_FQZB01000023.1"/>
</dbReference>
<protein>
    <submittedName>
        <fullName evidence="3">Serine/threonine-protein kinase RsbW</fullName>
    </submittedName>
</protein>
<dbReference type="PANTHER" id="PTHR35526">
    <property type="entry name" value="ANTI-SIGMA-F FACTOR RSBW-RELATED"/>
    <property type="match status" value="1"/>
</dbReference>
<keyword evidence="3" id="KW-0808">Transferase</keyword>
<dbReference type="EMBL" id="FQZB01000023">
    <property type="protein sequence ID" value="SHK68303.1"/>
    <property type="molecule type" value="Genomic_DNA"/>
</dbReference>
<evidence type="ECO:0000313" key="3">
    <source>
        <dbReference type="EMBL" id="SHK68303.1"/>
    </source>
</evidence>
<dbReference type="Gene3D" id="3.30.565.10">
    <property type="entry name" value="Histidine kinase-like ATPase, C-terminal domain"/>
    <property type="match status" value="1"/>
</dbReference>
<reference evidence="3 4" key="1">
    <citation type="submission" date="2016-11" db="EMBL/GenBank/DDBJ databases">
        <authorList>
            <person name="Jaros S."/>
            <person name="Januszkiewicz K."/>
            <person name="Wedrychowicz H."/>
        </authorList>
    </citation>
    <scope>NUCLEOTIDE SEQUENCE [LARGE SCALE GENOMIC DNA]</scope>
    <source>
        <strain evidence="3 4">DSM 21758</strain>
    </source>
</reference>
<dbReference type="Proteomes" id="UP000184310">
    <property type="component" value="Unassembled WGS sequence"/>
</dbReference>
<dbReference type="SUPFAM" id="SSF55874">
    <property type="entry name" value="ATPase domain of HSP90 chaperone/DNA topoisomerase II/histidine kinase"/>
    <property type="match status" value="1"/>
</dbReference>
<dbReference type="GO" id="GO:0004674">
    <property type="term" value="F:protein serine/threonine kinase activity"/>
    <property type="evidence" value="ECO:0007669"/>
    <property type="project" value="UniProtKB-KW"/>
</dbReference>
<feature type="domain" description="Histidine kinase/HSP90-like ATPase" evidence="2">
    <location>
        <begin position="34"/>
        <end position="119"/>
    </location>
</feature>
<dbReference type="InterPro" id="IPR050267">
    <property type="entry name" value="Anti-sigma-factor_SerPK"/>
</dbReference>
<keyword evidence="1" id="KW-0723">Serine/threonine-protein kinase</keyword>